<gene>
    <name evidence="1" type="ORF">Tci_931515</name>
</gene>
<sequence>GAQSLTPAEKEPANIMQALKESNSTSKRQPGTEGLSEGIVIIQGFSMSPQSSLLPQVKKMVLNQGFSMRKRI</sequence>
<feature type="non-terminal residue" evidence="1">
    <location>
        <position position="1"/>
    </location>
</feature>
<evidence type="ECO:0000313" key="1">
    <source>
        <dbReference type="EMBL" id="GFD59546.1"/>
    </source>
</evidence>
<protein>
    <submittedName>
        <fullName evidence="1">Uncharacterized protein</fullName>
    </submittedName>
</protein>
<name>A0A699XNY6_TANCI</name>
<proteinExistence type="predicted"/>
<dbReference type="EMBL" id="BKCJ011866338">
    <property type="protein sequence ID" value="GFD59546.1"/>
    <property type="molecule type" value="Genomic_DNA"/>
</dbReference>
<reference evidence="1" key="1">
    <citation type="journal article" date="2019" name="Sci. Rep.">
        <title>Draft genome of Tanacetum cinerariifolium, the natural source of mosquito coil.</title>
        <authorList>
            <person name="Yamashiro T."/>
            <person name="Shiraishi A."/>
            <person name="Satake H."/>
            <person name="Nakayama K."/>
        </authorList>
    </citation>
    <scope>NUCLEOTIDE SEQUENCE</scope>
</reference>
<dbReference type="AlphaFoldDB" id="A0A699XNY6"/>
<organism evidence="1">
    <name type="scientific">Tanacetum cinerariifolium</name>
    <name type="common">Dalmatian daisy</name>
    <name type="synonym">Chrysanthemum cinerariifolium</name>
    <dbReference type="NCBI Taxonomy" id="118510"/>
    <lineage>
        <taxon>Eukaryota</taxon>
        <taxon>Viridiplantae</taxon>
        <taxon>Streptophyta</taxon>
        <taxon>Embryophyta</taxon>
        <taxon>Tracheophyta</taxon>
        <taxon>Spermatophyta</taxon>
        <taxon>Magnoliopsida</taxon>
        <taxon>eudicotyledons</taxon>
        <taxon>Gunneridae</taxon>
        <taxon>Pentapetalae</taxon>
        <taxon>asterids</taxon>
        <taxon>campanulids</taxon>
        <taxon>Asterales</taxon>
        <taxon>Asteraceae</taxon>
        <taxon>Asteroideae</taxon>
        <taxon>Anthemideae</taxon>
        <taxon>Anthemidinae</taxon>
        <taxon>Tanacetum</taxon>
    </lineage>
</organism>
<comment type="caution">
    <text evidence="1">The sequence shown here is derived from an EMBL/GenBank/DDBJ whole genome shotgun (WGS) entry which is preliminary data.</text>
</comment>
<accession>A0A699XNY6</accession>